<evidence type="ECO:0000256" key="1">
    <source>
        <dbReference type="ARBA" id="ARBA00004409"/>
    </source>
</evidence>
<dbReference type="GO" id="GO:0005802">
    <property type="term" value="C:trans-Golgi network"/>
    <property type="evidence" value="ECO:0007669"/>
    <property type="project" value="EnsemblFungi"/>
</dbReference>
<feature type="region of interest" description="Disordered" evidence="10">
    <location>
        <begin position="208"/>
        <end position="229"/>
    </location>
</feature>
<dbReference type="InterPro" id="IPR045242">
    <property type="entry name" value="Syntaxin"/>
</dbReference>
<accession>W6MKG2</accession>
<dbReference type="GO" id="GO:0031201">
    <property type="term" value="C:SNARE complex"/>
    <property type="evidence" value="ECO:0007669"/>
    <property type="project" value="EnsemblFungi"/>
</dbReference>
<evidence type="ECO:0000256" key="7">
    <source>
        <dbReference type="ARBA" id="ARBA00023034"/>
    </source>
</evidence>
<feature type="compositionally biased region" description="Polar residues" evidence="10">
    <location>
        <begin position="377"/>
        <end position="394"/>
    </location>
</feature>
<protein>
    <recommendedName>
        <fullName evidence="12">t-SNARE coiled-coil homology domain-containing protein</fullName>
    </recommendedName>
</protein>
<dbReference type="GeneID" id="34518577"/>
<dbReference type="GO" id="GO:0000149">
    <property type="term" value="F:SNARE binding"/>
    <property type="evidence" value="ECO:0007669"/>
    <property type="project" value="TreeGrafter"/>
</dbReference>
<dbReference type="SMART" id="SM00397">
    <property type="entry name" value="t_SNARE"/>
    <property type="match status" value="1"/>
</dbReference>
<dbReference type="EMBL" id="HG793125">
    <property type="protein sequence ID" value="CDK25177.1"/>
    <property type="molecule type" value="Genomic_DNA"/>
</dbReference>
<dbReference type="Proteomes" id="UP000019384">
    <property type="component" value="Unassembled WGS sequence"/>
</dbReference>
<dbReference type="Gene3D" id="1.20.58.70">
    <property type="match status" value="1"/>
</dbReference>
<dbReference type="InterPro" id="IPR010989">
    <property type="entry name" value="SNARE"/>
</dbReference>
<dbReference type="GO" id="GO:0048278">
    <property type="term" value="P:vesicle docking"/>
    <property type="evidence" value="ECO:0007669"/>
    <property type="project" value="TreeGrafter"/>
</dbReference>
<dbReference type="PANTHER" id="PTHR19957">
    <property type="entry name" value="SYNTAXIN"/>
    <property type="match status" value="1"/>
</dbReference>
<evidence type="ECO:0000256" key="2">
    <source>
        <dbReference type="ARBA" id="ARBA00009063"/>
    </source>
</evidence>
<dbReference type="InterPro" id="IPR000727">
    <property type="entry name" value="T_SNARE_dom"/>
</dbReference>
<dbReference type="GO" id="GO:0005484">
    <property type="term" value="F:SNAP receptor activity"/>
    <property type="evidence" value="ECO:0007669"/>
    <property type="project" value="EnsemblFungi"/>
</dbReference>
<dbReference type="HOGENOM" id="CLU_038177_0_0_1"/>
<feature type="compositionally biased region" description="Low complexity" evidence="10">
    <location>
        <begin position="335"/>
        <end position="349"/>
    </location>
</feature>
<evidence type="ECO:0000313" key="13">
    <source>
        <dbReference type="EMBL" id="CDK25177.1"/>
    </source>
</evidence>
<dbReference type="SUPFAM" id="SSF47661">
    <property type="entry name" value="t-snare proteins"/>
    <property type="match status" value="1"/>
</dbReference>
<comment type="subcellular location">
    <subcellularLocation>
        <location evidence="1">Golgi apparatus membrane</location>
        <topology evidence="1">Single-pass type IV membrane protein</topology>
    </subcellularLocation>
</comment>
<dbReference type="PROSITE" id="PS00914">
    <property type="entry name" value="SYNTAXIN"/>
    <property type="match status" value="1"/>
</dbReference>
<keyword evidence="5" id="KW-0653">Protein transport</keyword>
<dbReference type="GO" id="GO:0010008">
    <property type="term" value="C:endosome membrane"/>
    <property type="evidence" value="ECO:0007669"/>
    <property type="project" value="EnsemblFungi"/>
</dbReference>
<dbReference type="STRING" id="1382522.W6MKG2"/>
<dbReference type="Pfam" id="PF05739">
    <property type="entry name" value="SNARE"/>
    <property type="match status" value="1"/>
</dbReference>
<dbReference type="GO" id="GO:0006897">
    <property type="term" value="P:endocytosis"/>
    <property type="evidence" value="ECO:0007669"/>
    <property type="project" value="EnsemblFungi"/>
</dbReference>
<dbReference type="AlphaFoldDB" id="W6MKG2"/>
<keyword evidence="8" id="KW-0175">Coiled coil</keyword>
<feature type="region of interest" description="Disordered" evidence="10">
    <location>
        <begin position="332"/>
        <end position="394"/>
    </location>
</feature>
<dbReference type="GO" id="GO:0006675">
    <property type="term" value="P:mannosyl-inositol phosphorylceramide metabolic process"/>
    <property type="evidence" value="ECO:0007669"/>
    <property type="project" value="EnsemblFungi"/>
</dbReference>
<sequence>MFRDRTNLYISYRRTYPHRTPPSRFDLADDEERGLIGGNEYRDEVDELDELNGGIEMRQLPPSLTEVSMEVEAILSGIEARVSELGYLYKKNILPGFNDTSAEDQKIDDLTFGITRDFQRAYSAIKNFEMIKIQFGSQLKNDELMMCDNMKRNLALKTQTLSKNFRRLQNNYIKFLKEDDYENFGSLPTTQASGLEETDSSAQIESYSREAMKQSQQQLQQQQQEGSQNTITDEFIEQREREIFRIAQGVIEVSTIFKELENMVIDQGTILDRIDYNLANTVVHMKEADKQLQKGEKYQKNTAKCKIIMLLCLLVFLLLMVVVSRPSRTDHYVHDGNSGTSSGSNSPDTDVADGDATDGDATVVSGNPEDLPEDITKSPNADTVEGTDTSMGLL</sequence>
<dbReference type="GO" id="GO:0006896">
    <property type="term" value="P:Golgi to vacuole transport"/>
    <property type="evidence" value="ECO:0007669"/>
    <property type="project" value="EnsemblFungi"/>
</dbReference>
<evidence type="ECO:0000256" key="4">
    <source>
        <dbReference type="ARBA" id="ARBA00022692"/>
    </source>
</evidence>
<dbReference type="CDD" id="cd15845">
    <property type="entry name" value="SNARE_syntaxin16"/>
    <property type="match status" value="1"/>
</dbReference>
<proteinExistence type="inferred from homology"/>
<keyword evidence="6 11" id="KW-1133">Transmembrane helix</keyword>
<evidence type="ECO:0000256" key="5">
    <source>
        <dbReference type="ARBA" id="ARBA00022927"/>
    </source>
</evidence>
<gene>
    <name evidence="13" type="ORF">KUCA_T00001144001</name>
</gene>
<evidence type="ECO:0000256" key="10">
    <source>
        <dbReference type="SAM" id="MobiDB-lite"/>
    </source>
</evidence>
<comment type="similarity">
    <text evidence="2">Belongs to the syntaxin family.</text>
</comment>
<evidence type="ECO:0000256" key="8">
    <source>
        <dbReference type="ARBA" id="ARBA00023054"/>
    </source>
</evidence>
<keyword evidence="4 11" id="KW-0812">Transmembrane</keyword>
<evidence type="ECO:0000256" key="11">
    <source>
        <dbReference type="SAM" id="Phobius"/>
    </source>
</evidence>
<name>W6MKG2_9ASCO</name>
<feature type="compositionally biased region" description="Low complexity" evidence="10">
    <location>
        <begin position="214"/>
        <end position="228"/>
    </location>
</feature>
<keyword evidence="14" id="KW-1185">Reference proteome</keyword>
<dbReference type="GO" id="GO:0000139">
    <property type="term" value="C:Golgi membrane"/>
    <property type="evidence" value="ECO:0007669"/>
    <property type="project" value="UniProtKB-SubCell"/>
</dbReference>
<evidence type="ECO:0000256" key="3">
    <source>
        <dbReference type="ARBA" id="ARBA00022448"/>
    </source>
</evidence>
<reference evidence="13" key="1">
    <citation type="submission" date="2013-12" db="EMBL/GenBank/DDBJ databases">
        <authorList>
            <person name="Genoscope - CEA"/>
        </authorList>
    </citation>
    <scope>NUCLEOTIDE SEQUENCE</scope>
    <source>
        <strain evidence="13">CBS 1993</strain>
    </source>
</reference>
<evidence type="ECO:0000256" key="6">
    <source>
        <dbReference type="ARBA" id="ARBA00022989"/>
    </source>
</evidence>
<dbReference type="PANTHER" id="PTHR19957:SF83">
    <property type="entry name" value="SYNTAXIN-16"/>
    <property type="match status" value="1"/>
</dbReference>
<dbReference type="GO" id="GO:0009306">
    <property type="term" value="P:protein secretion"/>
    <property type="evidence" value="ECO:0007669"/>
    <property type="project" value="EnsemblFungi"/>
</dbReference>
<dbReference type="InterPro" id="IPR006012">
    <property type="entry name" value="Syntaxin/epimorphin_CS"/>
</dbReference>
<keyword evidence="3" id="KW-0813">Transport</keyword>
<keyword evidence="7" id="KW-0333">Golgi apparatus</keyword>
<evidence type="ECO:0000256" key="9">
    <source>
        <dbReference type="ARBA" id="ARBA00023136"/>
    </source>
</evidence>
<dbReference type="PROSITE" id="PS50192">
    <property type="entry name" value="T_SNARE"/>
    <property type="match status" value="1"/>
</dbReference>
<feature type="transmembrane region" description="Helical" evidence="11">
    <location>
        <begin position="307"/>
        <end position="324"/>
    </location>
</feature>
<dbReference type="GO" id="GO:0032258">
    <property type="term" value="P:cytoplasm to vacuole targeting by the Cvt pathway"/>
    <property type="evidence" value="ECO:0007669"/>
    <property type="project" value="EnsemblFungi"/>
</dbReference>
<dbReference type="OrthoDB" id="10251371at2759"/>
<organism evidence="13 14">
    <name type="scientific">Kuraishia capsulata CBS 1993</name>
    <dbReference type="NCBI Taxonomy" id="1382522"/>
    <lineage>
        <taxon>Eukaryota</taxon>
        <taxon>Fungi</taxon>
        <taxon>Dikarya</taxon>
        <taxon>Ascomycota</taxon>
        <taxon>Saccharomycotina</taxon>
        <taxon>Pichiomycetes</taxon>
        <taxon>Pichiales</taxon>
        <taxon>Pichiaceae</taxon>
        <taxon>Kuraishia</taxon>
    </lineage>
</organism>
<evidence type="ECO:0000313" key="14">
    <source>
        <dbReference type="Proteomes" id="UP000019384"/>
    </source>
</evidence>
<evidence type="ECO:0000259" key="12">
    <source>
        <dbReference type="PROSITE" id="PS50192"/>
    </source>
</evidence>
<reference evidence="13" key="2">
    <citation type="submission" date="2014-02" db="EMBL/GenBank/DDBJ databases">
        <title>Complete DNA sequence of /Kuraishia capsulata/ illustrates novel genomic features among budding yeasts (/Saccharomycotina/).</title>
        <authorList>
            <person name="Morales L."/>
            <person name="Noel B."/>
            <person name="Porcel B."/>
            <person name="Marcet-Houben M."/>
            <person name="Hullo M-F."/>
            <person name="Sacerdot C."/>
            <person name="Tekaia F."/>
            <person name="Leh-Louis V."/>
            <person name="Despons L."/>
            <person name="Khanna V."/>
            <person name="Aury J-M."/>
            <person name="Barbe V."/>
            <person name="Couloux A."/>
            <person name="Labadie K."/>
            <person name="Pelletier E."/>
            <person name="Souciet J-L."/>
            <person name="Boekhout T."/>
            <person name="Gabaldon T."/>
            <person name="Wincker P."/>
            <person name="Dujon B."/>
        </authorList>
    </citation>
    <scope>NUCLEOTIDE SEQUENCE</scope>
    <source>
        <strain evidence="13">CBS 1993</strain>
    </source>
</reference>
<dbReference type="RefSeq" id="XP_022457189.1">
    <property type="nucleotide sequence ID" value="XM_022605752.1"/>
</dbReference>
<feature type="domain" description="T-SNARE coiled-coil homology" evidence="12">
    <location>
        <begin position="233"/>
        <end position="295"/>
    </location>
</feature>
<keyword evidence="9 11" id="KW-0472">Membrane</keyword>
<dbReference type="GO" id="GO:0006906">
    <property type="term" value="P:vesicle fusion"/>
    <property type="evidence" value="ECO:0007669"/>
    <property type="project" value="EnsemblFungi"/>
</dbReference>
<dbReference type="GO" id="GO:0032527">
    <property type="term" value="P:protein exit from endoplasmic reticulum"/>
    <property type="evidence" value="ECO:0007669"/>
    <property type="project" value="EnsemblFungi"/>
</dbReference>